<feature type="compositionally biased region" description="Polar residues" evidence="1">
    <location>
        <begin position="285"/>
        <end position="298"/>
    </location>
</feature>
<reference evidence="2 3" key="2">
    <citation type="submission" date="2018-11" db="EMBL/GenBank/DDBJ databases">
        <authorList>
            <consortium name="Pathogen Informatics"/>
        </authorList>
    </citation>
    <scope>NUCLEOTIDE SEQUENCE [LARGE SCALE GENOMIC DNA]</scope>
</reference>
<gene>
    <name evidence="2" type="ORF">NBR_LOCUS18744</name>
</gene>
<protein>
    <submittedName>
        <fullName evidence="4">Anaphase-promoting complex subunit 13</fullName>
    </submittedName>
</protein>
<evidence type="ECO:0000313" key="2">
    <source>
        <dbReference type="EMBL" id="VDL82469.1"/>
    </source>
</evidence>
<name>A0A158R3P5_NIPBR</name>
<keyword evidence="3" id="KW-1185">Reference proteome</keyword>
<reference evidence="4" key="1">
    <citation type="submission" date="2016-04" db="UniProtKB">
        <authorList>
            <consortium name="WormBaseParasite"/>
        </authorList>
    </citation>
    <scope>IDENTIFICATION</scope>
</reference>
<feature type="region of interest" description="Disordered" evidence="1">
    <location>
        <begin position="1"/>
        <end position="35"/>
    </location>
</feature>
<evidence type="ECO:0000313" key="3">
    <source>
        <dbReference type="Proteomes" id="UP000271162"/>
    </source>
</evidence>
<evidence type="ECO:0000256" key="1">
    <source>
        <dbReference type="SAM" id="MobiDB-lite"/>
    </source>
</evidence>
<evidence type="ECO:0000313" key="4">
    <source>
        <dbReference type="WBParaSite" id="NBR_0001874301-mRNA-1"/>
    </source>
</evidence>
<sequence length="298" mass="33579">MSDEPTGDPGGRTSLESSDVHSFFPDLPPGPSRSHVAYQTIPQPQYMVADDNIWIQPLQDVVYEDAYTEYQEAHSAGQQSGQMEEVYFLTDEERDVELMRNSIGGLHVGAHEVVVDEMMGKSSEPQQYIHRTPASSSRIYSQQFVQGVPRHALRQAHSQQIVAAPGHGRVRYVVQQGPATGEIPSSRQVQYEMRPMAMFEGPSNQSEIPQQHHSSAPLRSILRSRSKSQPRRPLLGDLEDDSLAFLVQEHDESEWDGVEMEDHEYFVGNEVERQAVLNTEDDDQGLSSTQPPKTIQRR</sequence>
<dbReference type="Proteomes" id="UP000271162">
    <property type="component" value="Unassembled WGS sequence"/>
</dbReference>
<organism evidence="4">
    <name type="scientific">Nippostrongylus brasiliensis</name>
    <name type="common">Rat hookworm</name>
    <dbReference type="NCBI Taxonomy" id="27835"/>
    <lineage>
        <taxon>Eukaryota</taxon>
        <taxon>Metazoa</taxon>
        <taxon>Ecdysozoa</taxon>
        <taxon>Nematoda</taxon>
        <taxon>Chromadorea</taxon>
        <taxon>Rhabditida</taxon>
        <taxon>Rhabditina</taxon>
        <taxon>Rhabditomorpha</taxon>
        <taxon>Strongyloidea</taxon>
        <taxon>Heligmosomidae</taxon>
        <taxon>Nippostrongylus</taxon>
    </lineage>
</organism>
<feature type="region of interest" description="Disordered" evidence="1">
    <location>
        <begin position="276"/>
        <end position="298"/>
    </location>
</feature>
<dbReference type="WBParaSite" id="NBR_0001874301-mRNA-1">
    <property type="protein sequence ID" value="NBR_0001874301-mRNA-1"/>
    <property type="gene ID" value="NBR_0001874301"/>
</dbReference>
<dbReference type="AlphaFoldDB" id="A0A158R3P5"/>
<dbReference type="EMBL" id="UYSL01023645">
    <property type="protein sequence ID" value="VDL82469.1"/>
    <property type="molecule type" value="Genomic_DNA"/>
</dbReference>
<proteinExistence type="predicted"/>
<accession>A0A158R3P5</accession>